<sequence>SDREANLRRACEYATEIASEDKPSLTLAEEILLRMARVVADGLDCSIEGKVFYSTALRDLSGDIGDYVNDYHGSKVAKFAFAFTTLLNELNESMIGPKPNTDVLNGDGISEDVTEPTESDSLNGRSSSAIDCPSGNENPLEVESVEQPLPLFQDCPEEVKNEELEESIDIQDDFEEVKKEELEEPIDIHDDFDIPTSSAASNVHIMPRVMNGLTATAATSAAKTAAAPAALPPPIRRWWQTGQGNRPSSIVKKKPRLLAAAVAKLNQVPAEIGPTSCARLLPIEEVQNMAAARAEANQAWVARNRDIVKKERLQQAALAARKTGRSKMQENNQYPAR</sequence>
<gene>
    <name evidence="2" type="ORF">PMAYCL1PPCAC_05827</name>
</gene>
<evidence type="ECO:0000313" key="2">
    <source>
        <dbReference type="EMBL" id="GMR35632.1"/>
    </source>
</evidence>
<feature type="compositionally biased region" description="Polar residues" evidence="1">
    <location>
        <begin position="119"/>
        <end position="129"/>
    </location>
</feature>
<proteinExistence type="predicted"/>
<name>A0AAN4Z6W8_9BILA</name>
<feature type="non-terminal residue" evidence="2">
    <location>
        <position position="1"/>
    </location>
</feature>
<feature type="region of interest" description="Disordered" evidence="1">
    <location>
        <begin position="96"/>
        <end position="139"/>
    </location>
</feature>
<dbReference type="Proteomes" id="UP001328107">
    <property type="component" value="Unassembled WGS sequence"/>
</dbReference>
<dbReference type="AlphaFoldDB" id="A0AAN4Z6W8"/>
<organism evidence="2 3">
    <name type="scientific">Pristionchus mayeri</name>
    <dbReference type="NCBI Taxonomy" id="1317129"/>
    <lineage>
        <taxon>Eukaryota</taxon>
        <taxon>Metazoa</taxon>
        <taxon>Ecdysozoa</taxon>
        <taxon>Nematoda</taxon>
        <taxon>Chromadorea</taxon>
        <taxon>Rhabditida</taxon>
        <taxon>Rhabditina</taxon>
        <taxon>Diplogasteromorpha</taxon>
        <taxon>Diplogasteroidea</taxon>
        <taxon>Neodiplogasteridae</taxon>
        <taxon>Pristionchus</taxon>
    </lineage>
</organism>
<feature type="compositionally biased region" description="Acidic residues" evidence="1">
    <location>
        <begin position="109"/>
        <end position="118"/>
    </location>
</feature>
<reference evidence="3" key="1">
    <citation type="submission" date="2022-10" db="EMBL/GenBank/DDBJ databases">
        <title>Genome assembly of Pristionchus species.</title>
        <authorList>
            <person name="Yoshida K."/>
            <person name="Sommer R.J."/>
        </authorList>
    </citation>
    <scope>NUCLEOTIDE SEQUENCE [LARGE SCALE GENOMIC DNA]</scope>
    <source>
        <strain evidence="3">RS5460</strain>
    </source>
</reference>
<evidence type="ECO:0000313" key="3">
    <source>
        <dbReference type="Proteomes" id="UP001328107"/>
    </source>
</evidence>
<accession>A0AAN4Z6W8</accession>
<dbReference type="EMBL" id="BTRK01000002">
    <property type="protein sequence ID" value="GMR35632.1"/>
    <property type="molecule type" value="Genomic_DNA"/>
</dbReference>
<comment type="caution">
    <text evidence="2">The sequence shown here is derived from an EMBL/GenBank/DDBJ whole genome shotgun (WGS) entry which is preliminary data.</text>
</comment>
<evidence type="ECO:0000256" key="1">
    <source>
        <dbReference type="SAM" id="MobiDB-lite"/>
    </source>
</evidence>
<keyword evidence="3" id="KW-1185">Reference proteome</keyword>
<protein>
    <submittedName>
        <fullName evidence="2">Uncharacterized protein</fullName>
    </submittedName>
</protein>